<organism evidence="1 2">
    <name type="scientific">Tribolium castaneum</name>
    <name type="common">Red flour beetle</name>
    <dbReference type="NCBI Taxonomy" id="7070"/>
    <lineage>
        <taxon>Eukaryota</taxon>
        <taxon>Metazoa</taxon>
        <taxon>Ecdysozoa</taxon>
        <taxon>Arthropoda</taxon>
        <taxon>Hexapoda</taxon>
        <taxon>Insecta</taxon>
        <taxon>Pterygota</taxon>
        <taxon>Neoptera</taxon>
        <taxon>Endopterygota</taxon>
        <taxon>Coleoptera</taxon>
        <taxon>Polyphaga</taxon>
        <taxon>Cucujiformia</taxon>
        <taxon>Tenebrionidae</taxon>
        <taxon>Tenebrionidae incertae sedis</taxon>
        <taxon>Tribolium</taxon>
    </lineage>
</organism>
<reference evidence="1 2" key="1">
    <citation type="journal article" date="2008" name="Nature">
        <title>The genome of the model beetle and pest Tribolium castaneum.</title>
        <authorList>
            <consortium name="Tribolium Genome Sequencing Consortium"/>
            <person name="Richards S."/>
            <person name="Gibbs R.A."/>
            <person name="Weinstock G.M."/>
            <person name="Brown S.J."/>
            <person name="Denell R."/>
            <person name="Beeman R.W."/>
            <person name="Gibbs R."/>
            <person name="Beeman R.W."/>
            <person name="Brown S.J."/>
            <person name="Bucher G."/>
            <person name="Friedrich M."/>
            <person name="Grimmelikhuijzen C.J."/>
            <person name="Klingler M."/>
            <person name="Lorenzen M."/>
            <person name="Richards S."/>
            <person name="Roth S."/>
            <person name="Schroder R."/>
            <person name="Tautz D."/>
            <person name="Zdobnov E.M."/>
            <person name="Muzny D."/>
            <person name="Gibbs R.A."/>
            <person name="Weinstock G.M."/>
            <person name="Attaway T."/>
            <person name="Bell S."/>
            <person name="Buhay C.J."/>
            <person name="Chandrabose M.N."/>
            <person name="Chavez D."/>
            <person name="Clerk-Blankenburg K.P."/>
            <person name="Cree A."/>
            <person name="Dao M."/>
            <person name="Davis C."/>
            <person name="Chacko J."/>
            <person name="Dinh H."/>
            <person name="Dugan-Rocha S."/>
            <person name="Fowler G."/>
            <person name="Garner T.T."/>
            <person name="Garnes J."/>
            <person name="Gnirke A."/>
            <person name="Hawes A."/>
            <person name="Hernandez J."/>
            <person name="Hines S."/>
            <person name="Holder M."/>
            <person name="Hume J."/>
            <person name="Jhangiani S.N."/>
            <person name="Joshi V."/>
            <person name="Khan Z.M."/>
            <person name="Jackson L."/>
            <person name="Kovar C."/>
            <person name="Kowis A."/>
            <person name="Lee S."/>
            <person name="Lewis L.R."/>
            <person name="Margolis J."/>
            <person name="Morgan M."/>
            <person name="Nazareth L.V."/>
            <person name="Nguyen N."/>
            <person name="Okwuonu G."/>
            <person name="Parker D."/>
            <person name="Richards S."/>
            <person name="Ruiz S.J."/>
            <person name="Santibanez J."/>
            <person name="Savard J."/>
            <person name="Scherer S.E."/>
            <person name="Schneider B."/>
            <person name="Sodergren E."/>
            <person name="Tautz D."/>
            <person name="Vattahil S."/>
            <person name="Villasana D."/>
            <person name="White C.S."/>
            <person name="Wright R."/>
            <person name="Park Y."/>
            <person name="Beeman R.W."/>
            <person name="Lord J."/>
            <person name="Oppert B."/>
            <person name="Lorenzen M."/>
            <person name="Brown S."/>
            <person name="Wang L."/>
            <person name="Savard J."/>
            <person name="Tautz D."/>
            <person name="Richards S."/>
            <person name="Weinstock G."/>
            <person name="Gibbs R.A."/>
            <person name="Liu Y."/>
            <person name="Worley K."/>
            <person name="Weinstock G."/>
            <person name="Elsik C.G."/>
            <person name="Reese J.T."/>
            <person name="Elhaik E."/>
            <person name="Landan G."/>
            <person name="Graur D."/>
            <person name="Arensburger P."/>
            <person name="Atkinson P."/>
            <person name="Beeman R.W."/>
            <person name="Beidler J."/>
            <person name="Brown S.J."/>
            <person name="Demuth J.P."/>
            <person name="Drury D.W."/>
            <person name="Du Y.Z."/>
            <person name="Fujiwara H."/>
            <person name="Lorenzen M."/>
            <person name="Maselli V."/>
            <person name="Osanai M."/>
            <person name="Park Y."/>
            <person name="Robertson H.M."/>
            <person name="Tu Z."/>
            <person name="Wang J.J."/>
            <person name="Wang S."/>
            <person name="Richards S."/>
            <person name="Song H."/>
            <person name="Zhang L."/>
            <person name="Sodergren E."/>
            <person name="Werner D."/>
            <person name="Stanke M."/>
            <person name="Morgenstern B."/>
            <person name="Solovyev V."/>
            <person name="Kosarev P."/>
            <person name="Brown G."/>
            <person name="Chen H.C."/>
            <person name="Ermolaeva O."/>
            <person name="Hlavina W."/>
            <person name="Kapustin Y."/>
            <person name="Kiryutin B."/>
            <person name="Kitts P."/>
            <person name="Maglott D."/>
            <person name="Pruitt K."/>
            <person name="Sapojnikov V."/>
            <person name="Souvorov A."/>
            <person name="Mackey A.J."/>
            <person name="Waterhouse R.M."/>
            <person name="Wyder S."/>
            <person name="Zdobnov E.M."/>
            <person name="Zdobnov E.M."/>
            <person name="Wyder S."/>
            <person name="Kriventseva E.V."/>
            <person name="Kadowaki T."/>
            <person name="Bork P."/>
            <person name="Aranda M."/>
            <person name="Bao R."/>
            <person name="Beermann A."/>
            <person name="Berns N."/>
            <person name="Bolognesi R."/>
            <person name="Bonneton F."/>
            <person name="Bopp D."/>
            <person name="Brown S.J."/>
            <person name="Bucher G."/>
            <person name="Butts T."/>
            <person name="Chaumot A."/>
            <person name="Denell R.E."/>
            <person name="Ferrier D.E."/>
            <person name="Friedrich M."/>
            <person name="Gordon C.M."/>
            <person name="Jindra M."/>
            <person name="Klingler M."/>
            <person name="Lan Q."/>
            <person name="Lattorff H.M."/>
            <person name="Laudet V."/>
            <person name="von Levetsow C."/>
            <person name="Liu Z."/>
            <person name="Lutz R."/>
            <person name="Lynch J.A."/>
            <person name="da Fonseca R.N."/>
            <person name="Posnien N."/>
            <person name="Reuter R."/>
            <person name="Roth S."/>
            <person name="Savard J."/>
            <person name="Schinko J.B."/>
            <person name="Schmitt C."/>
            <person name="Schoppmeier M."/>
            <person name="Schroder R."/>
            <person name="Shippy T.D."/>
            <person name="Simonnet F."/>
            <person name="Marques-Souza H."/>
            <person name="Tautz D."/>
            <person name="Tomoyasu Y."/>
            <person name="Trauner J."/>
            <person name="Van der Zee M."/>
            <person name="Vervoort M."/>
            <person name="Wittkopp N."/>
            <person name="Wimmer E.A."/>
            <person name="Yang X."/>
            <person name="Jones A.K."/>
            <person name="Sattelle D.B."/>
            <person name="Ebert P.R."/>
            <person name="Nelson D."/>
            <person name="Scott J.G."/>
            <person name="Beeman R.W."/>
            <person name="Muthukrishnan S."/>
            <person name="Kramer K.J."/>
            <person name="Arakane Y."/>
            <person name="Beeman R.W."/>
            <person name="Zhu Q."/>
            <person name="Hogenkamp D."/>
            <person name="Dixit R."/>
            <person name="Oppert B."/>
            <person name="Jiang H."/>
            <person name="Zou Z."/>
            <person name="Marshall J."/>
            <person name="Elpidina E."/>
            <person name="Vinokurov K."/>
            <person name="Oppert C."/>
            <person name="Zou Z."/>
            <person name="Evans J."/>
            <person name="Lu Z."/>
            <person name="Zhao P."/>
            <person name="Sumathipala N."/>
            <person name="Altincicek B."/>
            <person name="Vilcinskas A."/>
            <person name="Williams M."/>
            <person name="Hultmark D."/>
            <person name="Hetru C."/>
            <person name="Jiang H."/>
            <person name="Grimmelikhuijzen C.J."/>
            <person name="Hauser F."/>
            <person name="Cazzamali G."/>
            <person name="Williamson M."/>
            <person name="Park Y."/>
            <person name="Li B."/>
            <person name="Tanaka Y."/>
            <person name="Predel R."/>
            <person name="Neupert S."/>
            <person name="Schachtner J."/>
            <person name="Verleyen P."/>
            <person name="Raible F."/>
            <person name="Bork P."/>
            <person name="Friedrich M."/>
            <person name="Walden K.K."/>
            <person name="Robertson H.M."/>
            <person name="Angeli S."/>
            <person name="Foret S."/>
            <person name="Bucher G."/>
            <person name="Schuetz S."/>
            <person name="Maleszka R."/>
            <person name="Wimmer E.A."/>
            <person name="Beeman R.W."/>
            <person name="Lorenzen M."/>
            <person name="Tomoyasu Y."/>
            <person name="Miller S.C."/>
            <person name="Grossmann D."/>
            <person name="Bucher G."/>
        </authorList>
    </citation>
    <scope>NUCLEOTIDE SEQUENCE [LARGE SCALE GENOMIC DNA]</scope>
    <source>
        <strain evidence="1 2">Georgia GA2</strain>
    </source>
</reference>
<name>D7ELN3_TRICA</name>
<gene>
    <name evidence="1" type="primary">GLEAN_02047</name>
    <name evidence="1" type="ORF">TcasGA2_TC002047</name>
</gene>
<dbReference type="InParanoid" id="D7ELN3"/>
<proteinExistence type="predicted"/>
<dbReference type="HOGENOM" id="CLU_1580558_0_0_1"/>
<evidence type="ECO:0000313" key="1">
    <source>
        <dbReference type="EMBL" id="EFA12282.1"/>
    </source>
</evidence>
<sequence length="169" mass="19088">MASVGRRPADQLVAGQRAAITRLRLRLTLFSHMRSRGRNVYGKSIKQNIDRFDTSNYPENNIHGIPKTVSVISKMKDEYAGVPIVLLYGTGAKACCMQTVNDEKAKVLNVHPPHTLQRRHNQHLLSKRQKQLRLFGCTRSNIELSEADNTALKVALIKMIVMDCQPLRV</sequence>
<dbReference type="PhylomeDB" id="D7ELN3"/>
<reference evidence="1 2" key="2">
    <citation type="journal article" date="2010" name="Nucleic Acids Res.">
        <title>BeetleBase in 2010: revisions to provide comprehensive genomic information for Tribolium castaneum.</title>
        <authorList>
            <person name="Kim H.S."/>
            <person name="Murphy T."/>
            <person name="Xia J."/>
            <person name="Caragea D."/>
            <person name="Park Y."/>
            <person name="Beeman R.W."/>
            <person name="Lorenzen M.D."/>
            <person name="Butcher S."/>
            <person name="Manak J.R."/>
            <person name="Brown S.J."/>
        </authorList>
    </citation>
    <scope>NUCLEOTIDE SEQUENCE [LARGE SCALE GENOMIC DNA]</scope>
    <source>
        <strain evidence="1 2">Georgia GA2</strain>
    </source>
</reference>
<keyword evidence="2" id="KW-1185">Reference proteome</keyword>
<protein>
    <submittedName>
        <fullName evidence="1">Uncharacterized protein</fullName>
    </submittedName>
</protein>
<evidence type="ECO:0000313" key="2">
    <source>
        <dbReference type="Proteomes" id="UP000007266"/>
    </source>
</evidence>
<dbReference type="Proteomes" id="UP000007266">
    <property type="component" value="Unassembled WGS sequence"/>
</dbReference>
<dbReference type="EMBL" id="KQ972609">
    <property type="protein sequence ID" value="EFA12282.1"/>
    <property type="molecule type" value="Genomic_DNA"/>
</dbReference>
<accession>D7ELN3</accession>
<dbReference type="AlphaFoldDB" id="D7ELN3"/>